<feature type="transmembrane region" description="Helical" evidence="1">
    <location>
        <begin position="49"/>
        <end position="72"/>
    </location>
</feature>
<reference evidence="3 4" key="1">
    <citation type="submission" date="2019-03" db="EMBL/GenBank/DDBJ databases">
        <title>Genomic Encyclopedia of Type Strains, Phase IV (KMG-IV): sequencing the most valuable type-strain genomes for metagenomic binning, comparative biology and taxonomic classification.</title>
        <authorList>
            <person name="Goeker M."/>
        </authorList>
    </citation>
    <scope>NUCLEOTIDE SEQUENCE [LARGE SCALE GENOMIC DNA]</scope>
    <source>
        <strain evidence="3 4">DSM 22362</strain>
    </source>
</reference>
<feature type="transmembrane region" description="Helical" evidence="1">
    <location>
        <begin position="153"/>
        <end position="179"/>
    </location>
</feature>
<dbReference type="AlphaFoldDB" id="A0A4R3VWC1"/>
<keyword evidence="1" id="KW-0472">Membrane</keyword>
<dbReference type="Pfam" id="PF13548">
    <property type="entry name" value="DUF4126"/>
    <property type="match status" value="1"/>
</dbReference>
<evidence type="ECO:0000256" key="1">
    <source>
        <dbReference type="SAM" id="Phobius"/>
    </source>
</evidence>
<gene>
    <name evidence="3" type="ORF">EDC17_103125</name>
</gene>
<feature type="transmembrane region" description="Helical" evidence="1">
    <location>
        <begin position="6"/>
        <end position="37"/>
    </location>
</feature>
<dbReference type="InterPro" id="IPR025196">
    <property type="entry name" value="DUF4126"/>
</dbReference>
<dbReference type="Proteomes" id="UP000295197">
    <property type="component" value="Unassembled WGS sequence"/>
</dbReference>
<keyword evidence="1" id="KW-1133">Transmembrane helix</keyword>
<proteinExistence type="predicted"/>
<feature type="domain" description="DUF4126" evidence="2">
    <location>
        <begin position="11"/>
        <end position="181"/>
    </location>
</feature>
<feature type="transmembrane region" description="Helical" evidence="1">
    <location>
        <begin position="78"/>
        <end position="96"/>
    </location>
</feature>
<name>A0A4R3VWC1_9SPHI</name>
<dbReference type="OrthoDB" id="288613at2"/>
<evidence type="ECO:0000313" key="3">
    <source>
        <dbReference type="EMBL" id="TCV10863.1"/>
    </source>
</evidence>
<dbReference type="RefSeq" id="WP_132778192.1">
    <property type="nucleotide sequence ID" value="NZ_SMBZ01000031.1"/>
</dbReference>
<keyword evidence="1" id="KW-0812">Transmembrane</keyword>
<organism evidence="3 4">
    <name type="scientific">Sphingobacterium alimentarium</name>
    <dbReference type="NCBI Taxonomy" id="797292"/>
    <lineage>
        <taxon>Bacteria</taxon>
        <taxon>Pseudomonadati</taxon>
        <taxon>Bacteroidota</taxon>
        <taxon>Sphingobacteriia</taxon>
        <taxon>Sphingobacteriales</taxon>
        <taxon>Sphingobacteriaceae</taxon>
        <taxon>Sphingobacterium</taxon>
    </lineage>
</organism>
<protein>
    <submittedName>
        <fullName evidence="3">Uncharacterized protein DUF4126</fullName>
    </submittedName>
</protein>
<keyword evidence="4" id="KW-1185">Reference proteome</keyword>
<evidence type="ECO:0000259" key="2">
    <source>
        <dbReference type="Pfam" id="PF13548"/>
    </source>
</evidence>
<sequence>MEHLGPYIISLFIGIGLATATGFRVFLPLFFVSLASFFNWIPLQDNWQWLGSLHALIALGMAMVFEILSYYIPFVDNIMDSIAIPLSAIAGTLLFSSQFAESNDIIKWGLSIIAGGGTAATVSTALSGIRLASSASTAGIGNPLVSTVENTGATLMSVLAVFVPIIAIIMVIVLIYWLFRFGKRIRQKIQSSSERIPD</sequence>
<evidence type="ECO:0000313" key="4">
    <source>
        <dbReference type="Proteomes" id="UP000295197"/>
    </source>
</evidence>
<dbReference type="EMBL" id="SMBZ01000031">
    <property type="protein sequence ID" value="TCV10863.1"/>
    <property type="molecule type" value="Genomic_DNA"/>
</dbReference>
<feature type="transmembrane region" description="Helical" evidence="1">
    <location>
        <begin position="108"/>
        <end position="133"/>
    </location>
</feature>
<accession>A0A4R3VWC1</accession>
<comment type="caution">
    <text evidence="3">The sequence shown here is derived from an EMBL/GenBank/DDBJ whole genome shotgun (WGS) entry which is preliminary data.</text>
</comment>